<organism evidence="1 2">
    <name type="scientific">Rhizopus azygosporus</name>
    <name type="common">Rhizopus microsporus var. azygosporus</name>
    <dbReference type="NCBI Taxonomy" id="86630"/>
    <lineage>
        <taxon>Eukaryota</taxon>
        <taxon>Fungi</taxon>
        <taxon>Fungi incertae sedis</taxon>
        <taxon>Mucoromycota</taxon>
        <taxon>Mucoromycotina</taxon>
        <taxon>Mucoromycetes</taxon>
        <taxon>Mucorales</taxon>
        <taxon>Mucorineae</taxon>
        <taxon>Rhizopodaceae</taxon>
        <taxon>Rhizopus</taxon>
    </lineage>
</organism>
<dbReference type="EMBL" id="PJQL01000604">
    <property type="protein sequence ID" value="RCH94202.1"/>
    <property type="molecule type" value="Genomic_DNA"/>
</dbReference>
<accession>A0A367JW31</accession>
<proteinExistence type="predicted"/>
<gene>
    <name evidence="1" type="ORF">CU097_004416</name>
</gene>
<reference evidence="1 2" key="1">
    <citation type="journal article" date="2018" name="G3 (Bethesda)">
        <title>Phylogenetic and Phylogenomic Definition of Rhizopus Species.</title>
        <authorList>
            <person name="Gryganskyi A.P."/>
            <person name="Golan J."/>
            <person name="Dolatabadi S."/>
            <person name="Mondo S."/>
            <person name="Robb S."/>
            <person name="Idnurm A."/>
            <person name="Muszewska A."/>
            <person name="Steczkiewicz K."/>
            <person name="Masonjones S."/>
            <person name="Liao H.L."/>
            <person name="Gajdeczka M.T."/>
            <person name="Anike F."/>
            <person name="Vuek A."/>
            <person name="Anishchenko I.M."/>
            <person name="Voigt K."/>
            <person name="de Hoog G.S."/>
            <person name="Smith M.E."/>
            <person name="Heitman J."/>
            <person name="Vilgalys R."/>
            <person name="Stajich J.E."/>
        </authorList>
    </citation>
    <scope>NUCLEOTIDE SEQUENCE [LARGE SCALE GENOMIC DNA]</scope>
    <source>
        <strain evidence="1 2">CBS 357.93</strain>
    </source>
</reference>
<dbReference type="AlphaFoldDB" id="A0A367JW31"/>
<protein>
    <submittedName>
        <fullName evidence="1">Uncharacterized protein</fullName>
    </submittedName>
</protein>
<evidence type="ECO:0000313" key="1">
    <source>
        <dbReference type="EMBL" id="RCH94202.1"/>
    </source>
</evidence>
<sequence>MSESILLKDEVSLSLLNLVDDRKEVGWPAVLKDMKEFVVNHYDRKSLIRERGDRKRRFKAVATNMGFKIVRFNEDAWQAIHEALIILQIFHKI</sequence>
<evidence type="ECO:0000313" key="2">
    <source>
        <dbReference type="Proteomes" id="UP000252139"/>
    </source>
</evidence>
<dbReference type="Proteomes" id="UP000252139">
    <property type="component" value="Unassembled WGS sequence"/>
</dbReference>
<name>A0A367JW31_RHIAZ</name>
<keyword evidence="2" id="KW-1185">Reference proteome</keyword>
<comment type="caution">
    <text evidence="1">The sequence shown here is derived from an EMBL/GenBank/DDBJ whole genome shotgun (WGS) entry which is preliminary data.</text>
</comment>